<dbReference type="AlphaFoldDB" id="A0A4U8UVT9"/>
<dbReference type="Proteomes" id="UP000298663">
    <property type="component" value="Chromosome X"/>
</dbReference>
<keyword evidence="2" id="KW-1185">Reference proteome</keyword>
<proteinExistence type="predicted"/>
<organism evidence="1 2">
    <name type="scientific">Steinernema carpocapsae</name>
    <name type="common">Entomopathogenic nematode</name>
    <dbReference type="NCBI Taxonomy" id="34508"/>
    <lineage>
        <taxon>Eukaryota</taxon>
        <taxon>Metazoa</taxon>
        <taxon>Ecdysozoa</taxon>
        <taxon>Nematoda</taxon>
        <taxon>Chromadorea</taxon>
        <taxon>Rhabditida</taxon>
        <taxon>Tylenchina</taxon>
        <taxon>Panagrolaimomorpha</taxon>
        <taxon>Strongyloidoidea</taxon>
        <taxon>Steinernematidae</taxon>
        <taxon>Steinernema</taxon>
    </lineage>
</organism>
<sequence>MRTREVFVSLFIRSNFVLTFKRRCPNLFQPLYEGGNSEVLSRGKDSKDWSFRFFFRTPSSSVWDLTFIN</sequence>
<protein>
    <submittedName>
        <fullName evidence="1">Uncharacterized protein</fullName>
    </submittedName>
</protein>
<reference evidence="1 2" key="2">
    <citation type="journal article" date="2019" name="G3 (Bethesda)">
        <title>Hybrid Assembly of the Genome of the Entomopathogenic Nematode Steinernema carpocapsae Identifies the X-Chromosome.</title>
        <authorList>
            <person name="Serra L."/>
            <person name="Macchietto M."/>
            <person name="Macias-Munoz A."/>
            <person name="McGill C.J."/>
            <person name="Rodriguez I.M."/>
            <person name="Rodriguez B."/>
            <person name="Murad R."/>
            <person name="Mortazavi A."/>
        </authorList>
    </citation>
    <scope>NUCLEOTIDE SEQUENCE [LARGE SCALE GENOMIC DNA]</scope>
    <source>
        <strain evidence="1 2">ALL</strain>
    </source>
</reference>
<evidence type="ECO:0000313" key="2">
    <source>
        <dbReference type="Proteomes" id="UP000298663"/>
    </source>
</evidence>
<dbReference type="EMBL" id="CM016762">
    <property type="protein sequence ID" value="TMS36899.1"/>
    <property type="molecule type" value="Genomic_DNA"/>
</dbReference>
<comment type="caution">
    <text evidence="1">The sequence shown here is derived from an EMBL/GenBank/DDBJ whole genome shotgun (WGS) entry which is preliminary data.</text>
</comment>
<gene>
    <name evidence="1" type="ORF">L596_003959</name>
</gene>
<name>A0A4U8UVT9_STECR</name>
<accession>A0A4U8UVT9</accession>
<dbReference type="EMBL" id="AZBU02000001">
    <property type="protein sequence ID" value="TMS36899.1"/>
    <property type="molecule type" value="Genomic_DNA"/>
</dbReference>
<evidence type="ECO:0000313" key="1">
    <source>
        <dbReference type="EMBL" id="TMS36899.1"/>
    </source>
</evidence>
<reference evidence="1 2" key="1">
    <citation type="journal article" date="2015" name="Genome Biol.">
        <title>Comparative genomics of Steinernema reveals deeply conserved gene regulatory networks.</title>
        <authorList>
            <person name="Dillman A.R."/>
            <person name="Macchietto M."/>
            <person name="Porter C.F."/>
            <person name="Rogers A."/>
            <person name="Williams B."/>
            <person name="Antoshechkin I."/>
            <person name="Lee M.M."/>
            <person name="Goodwin Z."/>
            <person name="Lu X."/>
            <person name="Lewis E.E."/>
            <person name="Goodrich-Blair H."/>
            <person name="Stock S.P."/>
            <person name="Adams B.J."/>
            <person name="Sternberg P.W."/>
            <person name="Mortazavi A."/>
        </authorList>
    </citation>
    <scope>NUCLEOTIDE SEQUENCE [LARGE SCALE GENOMIC DNA]</scope>
    <source>
        <strain evidence="1 2">ALL</strain>
    </source>
</reference>